<dbReference type="EMBL" id="MCGR01000002">
    <property type="protein sequence ID" value="ORY91495.1"/>
    <property type="molecule type" value="Genomic_DNA"/>
</dbReference>
<protein>
    <submittedName>
        <fullName evidence="7">Aspartic peptidase domain-containing protein</fullName>
    </submittedName>
</protein>
<dbReference type="PANTHER" id="PTHR47966:SF6">
    <property type="entry name" value="PEPTIDASE A1 DOMAIN-CONTAINING PROTEIN"/>
    <property type="match status" value="1"/>
</dbReference>
<feature type="chain" id="PRO_5013050662" evidence="5">
    <location>
        <begin position="19"/>
        <end position="533"/>
    </location>
</feature>
<comment type="similarity">
    <text evidence="1 3">Belongs to the peptidase A1 family.</text>
</comment>
<dbReference type="InterPro" id="IPR033121">
    <property type="entry name" value="PEPTIDASE_A1"/>
</dbReference>
<dbReference type="InterPro" id="IPR001461">
    <property type="entry name" value="Aspartic_peptidase_A1"/>
</dbReference>
<dbReference type="FunCoup" id="A0A1Y2G289">
    <property type="interactions" value="45"/>
</dbReference>
<feature type="signal peptide" evidence="5">
    <location>
        <begin position="1"/>
        <end position="18"/>
    </location>
</feature>
<dbReference type="PANTHER" id="PTHR47966">
    <property type="entry name" value="BETA-SITE APP-CLEAVING ENZYME, ISOFORM A-RELATED"/>
    <property type="match status" value="1"/>
</dbReference>
<accession>A0A1Y2G289</accession>
<dbReference type="PROSITE" id="PS51767">
    <property type="entry name" value="PEPTIDASE_A1"/>
    <property type="match status" value="1"/>
</dbReference>
<keyword evidence="3" id="KW-0378">Hydrolase</keyword>
<evidence type="ECO:0000256" key="2">
    <source>
        <dbReference type="ARBA" id="ARBA00022750"/>
    </source>
</evidence>
<dbReference type="AlphaFoldDB" id="A0A1Y2G289"/>
<dbReference type="OrthoDB" id="771136at2759"/>
<dbReference type="InterPro" id="IPR001969">
    <property type="entry name" value="Aspartic_peptidase_AS"/>
</dbReference>
<proteinExistence type="inferred from homology"/>
<keyword evidence="8" id="KW-1185">Reference proteome</keyword>
<comment type="caution">
    <text evidence="7">The sequence shown here is derived from an EMBL/GenBank/DDBJ whole genome shotgun (WGS) entry which is preliminary data.</text>
</comment>
<feature type="domain" description="Peptidase A1" evidence="6">
    <location>
        <begin position="87"/>
        <end position="390"/>
    </location>
</feature>
<dbReference type="PRINTS" id="PR00792">
    <property type="entry name" value="PEPSIN"/>
</dbReference>
<dbReference type="GO" id="GO:0004190">
    <property type="term" value="F:aspartic-type endopeptidase activity"/>
    <property type="evidence" value="ECO:0007669"/>
    <property type="project" value="UniProtKB-KW"/>
</dbReference>
<keyword evidence="5" id="KW-0732">Signal</keyword>
<dbReference type="GO" id="GO:0006508">
    <property type="term" value="P:proteolysis"/>
    <property type="evidence" value="ECO:0007669"/>
    <property type="project" value="UniProtKB-KW"/>
</dbReference>
<keyword evidence="2 3" id="KW-0064">Aspartyl protease</keyword>
<evidence type="ECO:0000256" key="5">
    <source>
        <dbReference type="SAM" id="SignalP"/>
    </source>
</evidence>
<evidence type="ECO:0000259" key="6">
    <source>
        <dbReference type="PROSITE" id="PS51767"/>
    </source>
</evidence>
<dbReference type="InterPro" id="IPR034164">
    <property type="entry name" value="Pepsin-like_dom"/>
</dbReference>
<gene>
    <name evidence="7" type="ORF">BCR35DRAFT_298670</name>
</gene>
<dbReference type="SUPFAM" id="SSF50630">
    <property type="entry name" value="Acid proteases"/>
    <property type="match status" value="1"/>
</dbReference>
<evidence type="ECO:0000313" key="7">
    <source>
        <dbReference type="EMBL" id="ORY91495.1"/>
    </source>
</evidence>
<evidence type="ECO:0000256" key="1">
    <source>
        <dbReference type="ARBA" id="ARBA00007447"/>
    </source>
</evidence>
<sequence>MLLLCLLALLPLAALVDAGSVSLPLRRRVSSLNSESGRVSPRSSRLLSPSSLQAELQRTRVKYGIGKDRRRSTGTVSLQEESGDASYYAPVTIGGSSYNIILDTGSADLVVAASACSTCDSSTPLYNPSTSSTASSTGTAFSITYGTGSASGTLVTDDVSMGGFSVASQVFAACDTFDNLLSGDESGLMGLGWQSLSSSGAMPFVQALYEAGDFDSPEFGLGFNDQEGGTLTLGAVDTAATAGDLNYVSLVDSGSYWQVALDGVKVNGVDIGVSASSVIIDSGTTLISMPASAVSSVYAAVSSESVASGELMLYPCATTVTLSLSFGGIYYDVPAADFSYGTIDAQNSQCYGIVYDASQGTSDSTFIIGAAFLQHIYTAYRFSEPAVGFANLAGSTSSATVSSTASSAAAASSSAFTILPSDISTLATTMVESTSSTAASSSPTDISSSASASFDTIASSTSYTPISSGFSSITVTSTAPISTATSAGAPSESSSSSTSASAVPTESSTSAAGPFAQVATGLLSITILVAALI</sequence>
<dbReference type="Pfam" id="PF00026">
    <property type="entry name" value="Asp"/>
    <property type="match status" value="1"/>
</dbReference>
<dbReference type="STRING" id="106004.A0A1Y2G289"/>
<dbReference type="InterPro" id="IPR021109">
    <property type="entry name" value="Peptidase_aspartic_dom_sf"/>
</dbReference>
<evidence type="ECO:0000313" key="8">
    <source>
        <dbReference type="Proteomes" id="UP000193467"/>
    </source>
</evidence>
<reference evidence="7 8" key="1">
    <citation type="submission" date="2016-07" db="EMBL/GenBank/DDBJ databases">
        <title>Pervasive Adenine N6-methylation of Active Genes in Fungi.</title>
        <authorList>
            <consortium name="DOE Joint Genome Institute"/>
            <person name="Mondo S.J."/>
            <person name="Dannebaum R.O."/>
            <person name="Kuo R.C."/>
            <person name="Labutti K."/>
            <person name="Haridas S."/>
            <person name="Kuo A."/>
            <person name="Salamov A."/>
            <person name="Ahrendt S.R."/>
            <person name="Lipzen A."/>
            <person name="Sullivan W."/>
            <person name="Andreopoulos W.B."/>
            <person name="Clum A."/>
            <person name="Lindquist E."/>
            <person name="Daum C."/>
            <person name="Ramamoorthy G.K."/>
            <person name="Gryganskyi A."/>
            <person name="Culley D."/>
            <person name="Magnuson J.K."/>
            <person name="James T.Y."/>
            <person name="O'Malley M.A."/>
            <person name="Stajich J.E."/>
            <person name="Spatafora J.W."/>
            <person name="Visel A."/>
            <person name="Grigoriev I.V."/>
        </authorList>
    </citation>
    <scope>NUCLEOTIDE SEQUENCE [LARGE SCALE GENOMIC DNA]</scope>
    <source>
        <strain evidence="7 8">62-1032</strain>
    </source>
</reference>
<feature type="region of interest" description="Disordered" evidence="4">
    <location>
        <begin position="484"/>
        <end position="509"/>
    </location>
</feature>
<evidence type="ECO:0000256" key="4">
    <source>
        <dbReference type="SAM" id="MobiDB-lite"/>
    </source>
</evidence>
<dbReference type="CDD" id="cd05471">
    <property type="entry name" value="pepsin_like"/>
    <property type="match status" value="1"/>
</dbReference>
<evidence type="ECO:0000256" key="3">
    <source>
        <dbReference type="RuleBase" id="RU000454"/>
    </source>
</evidence>
<keyword evidence="3" id="KW-0645">Protease</keyword>
<dbReference type="InParanoid" id="A0A1Y2G289"/>
<dbReference type="Proteomes" id="UP000193467">
    <property type="component" value="Unassembled WGS sequence"/>
</dbReference>
<name>A0A1Y2G289_9BASI</name>
<dbReference type="Gene3D" id="2.40.70.10">
    <property type="entry name" value="Acid Proteases"/>
    <property type="match status" value="2"/>
</dbReference>
<dbReference type="PROSITE" id="PS00141">
    <property type="entry name" value="ASP_PROTEASE"/>
    <property type="match status" value="2"/>
</dbReference>
<organism evidence="7 8">
    <name type="scientific">Leucosporidium creatinivorum</name>
    <dbReference type="NCBI Taxonomy" id="106004"/>
    <lineage>
        <taxon>Eukaryota</taxon>
        <taxon>Fungi</taxon>
        <taxon>Dikarya</taxon>
        <taxon>Basidiomycota</taxon>
        <taxon>Pucciniomycotina</taxon>
        <taxon>Microbotryomycetes</taxon>
        <taxon>Leucosporidiales</taxon>
        <taxon>Leucosporidium</taxon>
    </lineage>
</organism>